<dbReference type="OrthoDB" id="100006at2759"/>
<dbReference type="EnsemblFungi" id="EJT76094">
    <property type="protein sequence ID" value="EJT76094"/>
    <property type="gene ID" value="GGTG_06018"/>
</dbReference>
<feature type="compositionally biased region" description="Polar residues" evidence="1">
    <location>
        <begin position="128"/>
        <end position="149"/>
    </location>
</feature>
<proteinExistence type="predicted"/>
<dbReference type="EMBL" id="GL385397">
    <property type="protein sequence ID" value="EJT76094.1"/>
    <property type="molecule type" value="Genomic_DNA"/>
</dbReference>
<reference evidence="3" key="2">
    <citation type="submission" date="2010-07" db="EMBL/GenBank/DDBJ databases">
        <authorList>
            <consortium name="The Broad Institute Genome Sequencing Platform"/>
            <consortium name="Broad Institute Genome Sequencing Center for Infectious Disease"/>
            <person name="Ma L.-J."/>
            <person name="Dead R."/>
            <person name="Young S."/>
            <person name="Zeng Q."/>
            <person name="Koehrsen M."/>
            <person name="Alvarado L."/>
            <person name="Berlin A."/>
            <person name="Chapman S.B."/>
            <person name="Chen Z."/>
            <person name="Freedman E."/>
            <person name="Gellesch M."/>
            <person name="Goldberg J."/>
            <person name="Griggs A."/>
            <person name="Gujja S."/>
            <person name="Heilman E.R."/>
            <person name="Heiman D."/>
            <person name="Hepburn T."/>
            <person name="Howarth C."/>
            <person name="Jen D."/>
            <person name="Larson L."/>
            <person name="Mehta T."/>
            <person name="Neiman D."/>
            <person name="Pearson M."/>
            <person name="Roberts A."/>
            <person name="Saif S."/>
            <person name="Shea T."/>
            <person name="Shenoy N."/>
            <person name="Sisk P."/>
            <person name="Stolte C."/>
            <person name="Sykes S."/>
            <person name="Walk T."/>
            <person name="White J."/>
            <person name="Yandava C."/>
            <person name="Haas B."/>
            <person name="Nusbaum C."/>
            <person name="Birren B."/>
        </authorList>
    </citation>
    <scope>NUCLEOTIDE SEQUENCE</scope>
    <source>
        <strain evidence="3">R3-111a-1</strain>
    </source>
</reference>
<reference evidence="3" key="3">
    <citation type="submission" date="2010-09" db="EMBL/GenBank/DDBJ databases">
        <title>Annotation of Gaeumannomyces graminis var. tritici R3-111a-1.</title>
        <authorList>
            <consortium name="The Broad Institute Genome Sequencing Platform"/>
            <person name="Ma L.-J."/>
            <person name="Dead R."/>
            <person name="Young S.K."/>
            <person name="Zeng Q."/>
            <person name="Gargeya S."/>
            <person name="Fitzgerald M."/>
            <person name="Haas B."/>
            <person name="Abouelleil A."/>
            <person name="Alvarado L."/>
            <person name="Arachchi H.M."/>
            <person name="Berlin A."/>
            <person name="Brown A."/>
            <person name="Chapman S.B."/>
            <person name="Chen Z."/>
            <person name="Dunbar C."/>
            <person name="Freedman E."/>
            <person name="Gearin G."/>
            <person name="Gellesch M."/>
            <person name="Goldberg J."/>
            <person name="Griggs A."/>
            <person name="Gujja S."/>
            <person name="Heiman D."/>
            <person name="Howarth C."/>
            <person name="Larson L."/>
            <person name="Lui A."/>
            <person name="MacDonald P.J.P."/>
            <person name="Mehta T."/>
            <person name="Montmayeur A."/>
            <person name="Murphy C."/>
            <person name="Neiman D."/>
            <person name="Pearson M."/>
            <person name="Priest M."/>
            <person name="Roberts A."/>
            <person name="Saif S."/>
            <person name="Shea T."/>
            <person name="Shenoy N."/>
            <person name="Sisk P."/>
            <person name="Stolte C."/>
            <person name="Sykes S."/>
            <person name="Yandava C."/>
            <person name="Wortman J."/>
            <person name="Nusbaum C."/>
            <person name="Birren B."/>
        </authorList>
    </citation>
    <scope>NUCLEOTIDE SEQUENCE</scope>
    <source>
        <strain evidence="3">R3-111a-1</strain>
    </source>
</reference>
<feature type="region of interest" description="Disordered" evidence="1">
    <location>
        <begin position="308"/>
        <end position="342"/>
    </location>
</feature>
<evidence type="ECO:0000313" key="5">
    <source>
        <dbReference type="Proteomes" id="UP000006039"/>
    </source>
</evidence>
<keyword evidence="2" id="KW-0812">Transmembrane</keyword>
<name>J3NXL2_GAET3</name>
<gene>
    <name evidence="4" type="primary">20346476</name>
    <name evidence="3" type="ORF">GGTG_06018</name>
</gene>
<dbReference type="VEuPathDB" id="FungiDB:GGTG_06018"/>
<feature type="region of interest" description="Disordered" evidence="1">
    <location>
        <begin position="111"/>
        <end position="168"/>
    </location>
</feature>
<feature type="transmembrane region" description="Helical" evidence="2">
    <location>
        <begin position="176"/>
        <end position="199"/>
    </location>
</feature>
<dbReference type="HOGENOM" id="CLU_811447_0_0_1"/>
<sequence length="342" mass="35357">MSPLRVLEAAAGRDGQAEAHAMFLVAHTSEAISPLPPSLERGLVAIAIHTYLAIIRDYRLPSWAFYLAIGLLWGLNYLAAILGIVIHRCRAAPGGLYVRVMAWTSSFRRVPRTTEGHHNPGRRPSAQPLRQPTALTSATDSDGGTTATKPSAPPPPAPEAEQQQQQQHIGKTGVPLAYFTFAGAVITLGGFLDVLLYSWTRRAIVFSPGARPPSQDLGLFTFNFMRTPPGRKLGNVVYVRGGAGAGAGVGVGVGVGATAPDAAAAAAPAVAIFATPVYDSGDGGGGGGGGVAAAAAGTLIPAGRRNLKGATGSRTGGMTHLAATGKRPRHDDPVRDRHFGLC</sequence>
<evidence type="ECO:0000256" key="1">
    <source>
        <dbReference type="SAM" id="MobiDB-lite"/>
    </source>
</evidence>
<reference evidence="4" key="5">
    <citation type="submission" date="2018-04" db="UniProtKB">
        <authorList>
            <consortium name="EnsemblFungi"/>
        </authorList>
    </citation>
    <scope>IDENTIFICATION</scope>
    <source>
        <strain evidence="4">R3-111a-1</strain>
    </source>
</reference>
<dbReference type="STRING" id="644352.J3NXL2"/>
<dbReference type="Proteomes" id="UP000006039">
    <property type="component" value="Unassembled WGS sequence"/>
</dbReference>
<keyword evidence="2" id="KW-1133">Transmembrane helix</keyword>
<protein>
    <submittedName>
        <fullName evidence="3 4">Uncharacterized protein</fullName>
    </submittedName>
</protein>
<feature type="compositionally biased region" description="Basic and acidic residues" evidence="1">
    <location>
        <begin position="329"/>
        <end position="342"/>
    </location>
</feature>
<dbReference type="GeneID" id="20346476"/>
<dbReference type="eggNOG" id="ENOG502RYZC">
    <property type="taxonomic scope" value="Eukaryota"/>
</dbReference>
<feature type="transmembrane region" description="Helical" evidence="2">
    <location>
        <begin position="63"/>
        <end position="86"/>
    </location>
</feature>
<dbReference type="AlphaFoldDB" id="J3NXL2"/>
<evidence type="ECO:0000313" key="3">
    <source>
        <dbReference type="EMBL" id="EJT76094.1"/>
    </source>
</evidence>
<keyword evidence="2" id="KW-0472">Membrane</keyword>
<organism evidence="3">
    <name type="scientific">Gaeumannomyces tritici (strain R3-111a-1)</name>
    <name type="common">Wheat and barley take-all root rot fungus</name>
    <name type="synonym">Gaeumannomyces graminis var. tritici</name>
    <dbReference type="NCBI Taxonomy" id="644352"/>
    <lineage>
        <taxon>Eukaryota</taxon>
        <taxon>Fungi</taxon>
        <taxon>Dikarya</taxon>
        <taxon>Ascomycota</taxon>
        <taxon>Pezizomycotina</taxon>
        <taxon>Sordariomycetes</taxon>
        <taxon>Sordariomycetidae</taxon>
        <taxon>Magnaporthales</taxon>
        <taxon>Magnaporthaceae</taxon>
        <taxon>Gaeumannomyces</taxon>
    </lineage>
</organism>
<keyword evidence="5" id="KW-1185">Reference proteome</keyword>
<reference evidence="5" key="1">
    <citation type="submission" date="2010-07" db="EMBL/GenBank/DDBJ databases">
        <title>The genome sequence of Gaeumannomyces graminis var. tritici strain R3-111a-1.</title>
        <authorList>
            <consortium name="The Broad Institute Genome Sequencing Platform"/>
            <person name="Ma L.-J."/>
            <person name="Dead R."/>
            <person name="Young S."/>
            <person name="Zeng Q."/>
            <person name="Koehrsen M."/>
            <person name="Alvarado L."/>
            <person name="Berlin A."/>
            <person name="Chapman S.B."/>
            <person name="Chen Z."/>
            <person name="Freedman E."/>
            <person name="Gellesch M."/>
            <person name="Goldberg J."/>
            <person name="Griggs A."/>
            <person name="Gujja S."/>
            <person name="Heilman E.R."/>
            <person name="Heiman D."/>
            <person name="Hepburn T."/>
            <person name="Howarth C."/>
            <person name="Jen D."/>
            <person name="Larson L."/>
            <person name="Mehta T."/>
            <person name="Neiman D."/>
            <person name="Pearson M."/>
            <person name="Roberts A."/>
            <person name="Saif S."/>
            <person name="Shea T."/>
            <person name="Shenoy N."/>
            <person name="Sisk P."/>
            <person name="Stolte C."/>
            <person name="Sykes S."/>
            <person name="Walk T."/>
            <person name="White J."/>
            <person name="Yandava C."/>
            <person name="Haas B."/>
            <person name="Nusbaum C."/>
            <person name="Birren B."/>
        </authorList>
    </citation>
    <scope>NUCLEOTIDE SEQUENCE [LARGE SCALE GENOMIC DNA]</scope>
    <source>
        <strain evidence="5">R3-111a-1</strain>
    </source>
</reference>
<evidence type="ECO:0000313" key="4">
    <source>
        <dbReference type="EnsemblFungi" id="EJT76094"/>
    </source>
</evidence>
<accession>J3NXL2</accession>
<dbReference type="RefSeq" id="XP_009222094.1">
    <property type="nucleotide sequence ID" value="XM_009223830.1"/>
</dbReference>
<reference evidence="4" key="4">
    <citation type="journal article" date="2015" name="G3 (Bethesda)">
        <title>Genome sequences of three phytopathogenic species of the Magnaporthaceae family of fungi.</title>
        <authorList>
            <person name="Okagaki L.H."/>
            <person name="Nunes C.C."/>
            <person name="Sailsbery J."/>
            <person name="Clay B."/>
            <person name="Brown D."/>
            <person name="John T."/>
            <person name="Oh Y."/>
            <person name="Young N."/>
            <person name="Fitzgerald M."/>
            <person name="Haas B.J."/>
            <person name="Zeng Q."/>
            <person name="Young S."/>
            <person name="Adiconis X."/>
            <person name="Fan L."/>
            <person name="Levin J.Z."/>
            <person name="Mitchell T.K."/>
            <person name="Okubara P.A."/>
            <person name="Farman M.L."/>
            <person name="Kohn L.M."/>
            <person name="Birren B."/>
            <person name="Ma L.-J."/>
            <person name="Dean R.A."/>
        </authorList>
    </citation>
    <scope>NUCLEOTIDE SEQUENCE</scope>
    <source>
        <strain evidence="4">R3-111a-1</strain>
    </source>
</reference>
<evidence type="ECO:0000256" key="2">
    <source>
        <dbReference type="SAM" id="Phobius"/>
    </source>
</evidence>